<reference evidence="2 3" key="1">
    <citation type="submission" date="2014-04" db="EMBL/GenBank/DDBJ databases">
        <authorList>
            <consortium name="DOE Joint Genome Institute"/>
            <person name="Kuo A."/>
            <person name="Girlanda M."/>
            <person name="Perotto S."/>
            <person name="Kohler A."/>
            <person name="Nagy L.G."/>
            <person name="Floudas D."/>
            <person name="Copeland A."/>
            <person name="Barry K.W."/>
            <person name="Cichocki N."/>
            <person name="Veneault-Fourrey C."/>
            <person name="LaButti K."/>
            <person name="Lindquist E.A."/>
            <person name="Lipzen A."/>
            <person name="Lundell T."/>
            <person name="Morin E."/>
            <person name="Murat C."/>
            <person name="Sun H."/>
            <person name="Tunlid A."/>
            <person name="Henrissat B."/>
            <person name="Grigoriev I.V."/>
            <person name="Hibbett D.S."/>
            <person name="Martin F."/>
            <person name="Nordberg H.P."/>
            <person name="Cantor M.N."/>
            <person name="Hua S.X."/>
        </authorList>
    </citation>
    <scope>NUCLEOTIDE SEQUENCE [LARGE SCALE GENOMIC DNA]</scope>
    <source>
        <strain evidence="2 3">MUT 4182</strain>
    </source>
</reference>
<evidence type="ECO:0000313" key="2">
    <source>
        <dbReference type="EMBL" id="KIO19227.1"/>
    </source>
</evidence>
<dbReference type="Proteomes" id="UP000054248">
    <property type="component" value="Unassembled WGS sequence"/>
</dbReference>
<accession>A0A0C3LCL8</accession>
<feature type="compositionally biased region" description="Polar residues" evidence="1">
    <location>
        <begin position="23"/>
        <end position="32"/>
    </location>
</feature>
<dbReference type="EMBL" id="KN823233">
    <property type="protein sequence ID" value="KIO19227.1"/>
    <property type="molecule type" value="Genomic_DNA"/>
</dbReference>
<name>A0A0C3LCL8_9AGAM</name>
<reference evidence="3" key="2">
    <citation type="submission" date="2015-01" db="EMBL/GenBank/DDBJ databases">
        <title>Evolutionary Origins and Diversification of the Mycorrhizal Mutualists.</title>
        <authorList>
            <consortium name="DOE Joint Genome Institute"/>
            <consortium name="Mycorrhizal Genomics Consortium"/>
            <person name="Kohler A."/>
            <person name="Kuo A."/>
            <person name="Nagy L.G."/>
            <person name="Floudas D."/>
            <person name="Copeland A."/>
            <person name="Barry K.W."/>
            <person name="Cichocki N."/>
            <person name="Veneault-Fourrey C."/>
            <person name="LaButti K."/>
            <person name="Lindquist E.A."/>
            <person name="Lipzen A."/>
            <person name="Lundell T."/>
            <person name="Morin E."/>
            <person name="Murat C."/>
            <person name="Riley R."/>
            <person name="Ohm R."/>
            <person name="Sun H."/>
            <person name="Tunlid A."/>
            <person name="Henrissat B."/>
            <person name="Grigoriev I.V."/>
            <person name="Hibbett D.S."/>
            <person name="Martin F."/>
        </authorList>
    </citation>
    <scope>NUCLEOTIDE SEQUENCE [LARGE SCALE GENOMIC DNA]</scope>
    <source>
        <strain evidence="3">MUT 4182</strain>
    </source>
</reference>
<dbReference type="OrthoDB" id="3174155at2759"/>
<feature type="region of interest" description="Disordered" evidence="1">
    <location>
        <begin position="1"/>
        <end position="59"/>
    </location>
</feature>
<sequence length="395" mass="43753">MQSPNTRNTRGRGYRPANPPTTPSRASQSASAFSPYAGSTSPLTSRSSRTPHNDTPGPVRFSTMLVRLPLVMNTSGMLTQTTWSLPPLDASVAMLLTAIAMEVDDDSPSPVSAPHVGLYWGRSPDRIKFFDYLVTIINKLCVLLGSVTDSTIVVEAISSDDNNHQMRYVSRVVSAMPDGQTVADGISAQVVALASQASSLRGQRRSQYAKDKDILATWAKNGRFLPAKWAEAPLPLRFDYTILNAIRGCLRTHSTQSPPSPFLDLQSIELTLSPPIWVSKSNSAFGRPWLGIDPVDAEVAGEGTYDVDEEDEENGEEEEVEDYVPFAQYKGLREAIQGVWCTRFGIGLEYADSVRIMLYEEQRSDWVRYLGACFKVGRKRAQEMVDELDLYIRQM</sequence>
<protein>
    <submittedName>
        <fullName evidence="2">Uncharacterized protein</fullName>
    </submittedName>
</protein>
<proteinExistence type="predicted"/>
<feature type="compositionally biased region" description="Low complexity" evidence="1">
    <location>
        <begin position="39"/>
        <end position="50"/>
    </location>
</feature>
<dbReference type="AlphaFoldDB" id="A0A0C3LCL8"/>
<evidence type="ECO:0000256" key="1">
    <source>
        <dbReference type="SAM" id="MobiDB-lite"/>
    </source>
</evidence>
<organism evidence="2 3">
    <name type="scientific">Tulasnella calospora MUT 4182</name>
    <dbReference type="NCBI Taxonomy" id="1051891"/>
    <lineage>
        <taxon>Eukaryota</taxon>
        <taxon>Fungi</taxon>
        <taxon>Dikarya</taxon>
        <taxon>Basidiomycota</taxon>
        <taxon>Agaricomycotina</taxon>
        <taxon>Agaricomycetes</taxon>
        <taxon>Cantharellales</taxon>
        <taxon>Tulasnellaceae</taxon>
        <taxon>Tulasnella</taxon>
    </lineage>
</organism>
<gene>
    <name evidence="2" type="ORF">M407DRAFT_31118</name>
</gene>
<dbReference type="HOGENOM" id="CLU_698666_0_0_1"/>
<evidence type="ECO:0000313" key="3">
    <source>
        <dbReference type="Proteomes" id="UP000054248"/>
    </source>
</evidence>
<keyword evidence="3" id="KW-1185">Reference proteome</keyword>